<name>D7DYQ1_NOSA0</name>
<dbReference type="HOGENOM" id="CLU_188954_0_0_3"/>
<organism evidence="1 2">
    <name type="scientific">Nostoc azollae (strain 0708)</name>
    <name type="common">Anabaena azollae (strain 0708)</name>
    <dbReference type="NCBI Taxonomy" id="551115"/>
    <lineage>
        <taxon>Bacteria</taxon>
        <taxon>Bacillati</taxon>
        <taxon>Cyanobacteriota</taxon>
        <taxon>Cyanophyceae</taxon>
        <taxon>Nostocales</taxon>
        <taxon>Nostocaceae</taxon>
        <taxon>Trichormus</taxon>
    </lineage>
</organism>
<accession>D7DYQ1</accession>
<dbReference type="EMBL" id="CP002059">
    <property type="protein sequence ID" value="ADI62874.1"/>
    <property type="molecule type" value="Genomic_DNA"/>
</dbReference>
<sequence>MIMTNTQTWYIINYKSEICEIEPSQQVKENNPDIIKKRGTFNSQPEAIARRVGLIRARKYQPQ</sequence>
<dbReference type="AlphaFoldDB" id="D7DYQ1"/>
<evidence type="ECO:0000313" key="1">
    <source>
        <dbReference type="EMBL" id="ADI62874.1"/>
    </source>
</evidence>
<dbReference type="KEGG" id="naz:Aazo_0286"/>
<reference evidence="1 2" key="1">
    <citation type="journal article" date="2010" name="PLoS ONE">
        <title>Genome erosion in a nitrogen-fixing vertically transmitted endosymbiotic multicellular cyanobacterium.</title>
        <authorList>
            <person name="Ran L."/>
            <person name="Larsson J."/>
            <person name="Vigil-Stenman T."/>
            <person name="Nylander J.A."/>
            <person name="Ininbergs K."/>
            <person name="Zheng W.W."/>
            <person name="Lapidus A."/>
            <person name="Lowry S."/>
            <person name="Haselkorn R."/>
            <person name="Bergman B."/>
        </authorList>
    </citation>
    <scope>NUCLEOTIDE SEQUENCE [LARGE SCALE GENOMIC DNA]</scope>
    <source>
        <strain evidence="1 2">0708</strain>
    </source>
</reference>
<dbReference type="STRING" id="551115.Aazo_0286"/>
<proteinExistence type="predicted"/>
<gene>
    <name evidence="1" type="ordered locus">Aazo_0286</name>
</gene>
<evidence type="ECO:0000313" key="2">
    <source>
        <dbReference type="Proteomes" id="UP000001511"/>
    </source>
</evidence>
<keyword evidence="2" id="KW-1185">Reference proteome</keyword>
<protein>
    <submittedName>
        <fullName evidence="1">Uncharacterized protein</fullName>
    </submittedName>
</protein>
<dbReference type="Proteomes" id="UP000001511">
    <property type="component" value="Chromosome"/>
</dbReference>
<dbReference type="eggNOG" id="ENOG5032ZMI">
    <property type="taxonomic scope" value="Bacteria"/>
</dbReference>